<organism evidence="2 3">
    <name type="scientific">Kurthia gibsonii</name>
    <dbReference type="NCBI Taxonomy" id="33946"/>
    <lineage>
        <taxon>Bacteria</taxon>
        <taxon>Bacillati</taxon>
        <taxon>Bacillota</taxon>
        <taxon>Bacilli</taxon>
        <taxon>Bacillales</taxon>
        <taxon>Caryophanaceae</taxon>
        <taxon>Kurthia</taxon>
    </lineage>
</organism>
<dbReference type="GO" id="GO:0016787">
    <property type="term" value="F:hydrolase activity"/>
    <property type="evidence" value="ECO:0007669"/>
    <property type="project" value="UniProtKB-KW"/>
</dbReference>
<dbReference type="RefSeq" id="WP_068454646.1">
    <property type="nucleotide sequence ID" value="NZ_JAWVOH010000001.1"/>
</dbReference>
<dbReference type="InterPro" id="IPR000073">
    <property type="entry name" value="AB_hydrolase_1"/>
</dbReference>
<evidence type="ECO:0000313" key="2">
    <source>
        <dbReference type="EMBL" id="MEL5987132.1"/>
    </source>
</evidence>
<gene>
    <name evidence="2" type="ORF">AAF454_01685</name>
</gene>
<evidence type="ECO:0000259" key="1">
    <source>
        <dbReference type="Pfam" id="PF00561"/>
    </source>
</evidence>
<protein>
    <submittedName>
        <fullName evidence="2">Alpha/beta hydrolase</fullName>
    </submittedName>
</protein>
<comment type="caution">
    <text evidence="2">The sequence shown here is derived from an EMBL/GenBank/DDBJ whole genome shotgun (WGS) entry which is preliminary data.</text>
</comment>
<keyword evidence="3" id="KW-1185">Reference proteome</keyword>
<feature type="domain" description="AB hydrolase-1" evidence="1">
    <location>
        <begin position="11"/>
        <end position="119"/>
    </location>
</feature>
<dbReference type="Pfam" id="PF00561">
    <property type="entry name" value="Abhydrolase_1"/>
    <property type="match status" value="1"/>
</dbReference>
<dbReference type="InterPro" id="IPR029058">
    <property type="entry name" value="AB_hydrolase_fold"/>
</dbReference>
<evidence type="ECO:0000313" key="3">
    <source>
        <dbReference type="Proteomes" id="UP001398420"/>
    </source>
</evidence>
<name>A0ABU9LGV9_9BACL</name>
<reference evidence="2 3" key="1">
    <citation type="submission" date="2024-04" db="EMBL/GenBank/DDBJ databases">
        <authorList>
            <person name="Wu Y.S."/>
            <person name="Zhang L."/>
        </authorList>
    </citation>
    <scope>NUCLEOTIDE SEQUENCE [LARGE SCALE GENOMIC DNA]</scope>
    <source>
        <strain evidence="2 3">KG-01</strain>
    </source>
</reference>
<keyword evidence="2" id="KW-0378">Hydrolase</keyword>
<dbReference type="EMBL" id="JBCEWA010000001">
    <property type="protein sequence ID" value="MEL5987132.1"/>
    <property type="molecule type" value="Genomic_DNA"/>
</dbReference>
<dbReference type="SUPFAM" id="SSF53474">
    <property type="entry name" value="alpha/beta-Hydrolases"/>
    <property type="match status" value="1"/>
</dbReference>
<dbReference type="InterPro" id="IPR050266">
    <property type="entry name" value="AB_hydrolase_sf"/>
</dbReference>
<dbReference type="Proteomes" id="UP001398420">
    <property type="component" value="Unassembled WGS sequence"/>
</dbReference>
<sequence>MLAYKKQGTGPAIVFVHGFLSGGHSFDFIIEDLAATHTVYVVDLPGIGESQIEKSDYQVEDYAKEVAEVLEKEGVEEAIWVGHSMGGYVALAAVDEKIAPVSQLVLLFSSDLADGEEAREKREKQKGEIREKGVDVFVDSMIENFFPEGSSEESIDYMRKVAKYATPEGMVYQLTAMQQRPERTTVITEGSIPVAIIEGTNDSIMKPIETDGPNVQKVRIPTGHMGMVEKPALVIDAIRMVLTKDD</sequence>
<proteinExistence type="predicted"/>
<dbReference type="PANTHER" id="PTHR43798">
    <property type="entry name" value="MONOACYLGLYCEROL LIPASE"/>
    <property type="match status" value="1"/>
</dbReference>
<accession>A0ABU9LGV9</accession>
<dbReference type="Gene3D" id="3.40.50.1820">
    <property type="entry name" value="alpha/beta hydrolase"/>
    <property type="match status" value="1"/>
</dbReference>